<organism evidence="1 2">
    <name type="scientific">Acinetobacter phage Aristophanes</name>
    <dbReference type="NCBI Taxonomy" id="2759203"/>
    <lineage>
        <taxon>Viruses</taxon>
        <taxon>Duplodnaviria</taxon>
        <taxon>Heunggongvirae</taxon>
        <taxon>Uroviricota</taxon>
        <taxon>Caudoviricetes</taxon>
        <taxon>Autographivirales</taxon>
        <taxon>Autoscriptoviridae</taxon>
        <taxon>Beijerinckvirinae</taxon>
        <taxon>Aristophanesvirus</taxon>
        <taxon>Aristophanesvirus aristophanes</taxon>
    </lineage>
</organism>
<organismHost>
    <name type="scientific">Acinetobacter baumannii</name>
    <dbReference type="NCBI Taxonomy" id="470"/>
</organismHost>
<dbReference type="EMBL" id="MT783706">
    <property type="protein sequence ID" value="QNO11430.1"/>
    <property type="molecule type" value="Genomic_DNA"/>
</dbReference>
<dbReference type="Proteomes" id="UP000516232">
    <property type="component" value="Segment"/>
</dbReference>
<gene>
    <name evidence="1" type="ORF">Aristophanes_00006</name>
</gene>
<evidence type="ECO:0000313" key="2">
    <source>
        <dbReference type="Proteomes" id="UP000516232"/>
    </source>
</evidence>
<evidence type="ECO:0000313" key="1">
    <source>
        <dbReference type="EMBL" id="QNO11430.1"/>
    </source>
</evidence>
<accession>A0A7G9VYL5</accession>
<reference evidence="1 2" key="1">
    <citation type="submission" date="2020-07" db="EMBL/GenBank/DDBJ databases">
        <authorList>
            <person name="Shneider M.M."/>
            <person name="Timoshina O.V."/>
            <person name="Evseev P.V."/>
            <person name="Shelenkov A.A."/>
            <person name="Mikhailova Y.V."/>
            <person name="Yanushevich Y."/>
            <person name="Shagin D.A."/>
            <person name="Miroshnikov K.A."/>
        </authorList>
    </citation>
    <scope>NUCLEOTIDE SEQUENCE [LARGE SCALE GENOMIC DNA]</scope>
</reference>
<name>A0A7G9VYL5_BPACA</name>
<sequence>MQNNTVAYCYRVRNYEQYLHDVGELRALGYSVDDWWNALIIKENPKFNVLYLHIDLVHHTVELYDHFAGTLIVPNLEYIINKLPVVK</sequence>
<proteinExistence type="predicted"/>
<protein>
    <submittedName>
        <fullName evidence="1">Uncharacterized protein</fullName>
    </submittedName>
</protein>
<keyword evidence="2" id="KW-1185">Reference proteome</keyword>